<feature type="transmembrane region" description="Helical" evidence="6">
    <location>
        <begin position="149"/>
        <end position="170"/>
    </location>
</feature>
<evidence type="ECO:0000256" key="2">
    <source>
        <dbReference type="ARBA" id="ARBA00022475"/>
    </source>
</evidence>
<dbReference type="RefSeq" id="WP_102115377.1">
    <property type="nucleotide sequence ID" value="NZ_BMGN01000009.1"/>
</dbReference>
<dbReference type="OrthoDB" id="9812084at2"/>
<feature type="transmembrane region" description="Helical" evidence="6">
    <location>
        <begin position="39"/>
        <end position="62"/>
    </location>
</feature>
<organism evidence="7 8">
    <name type="scientific">Niveispirillum cyanobacteriorum</name>
    <dbReference type="NCBI Taxonomy" id="1612173"/>
    <lineage>
        <taxon>Bacteria</taxon>
        <taxon>Pseudomonadati</taxon>
        <taxon>Pseudomonadota</taxon>
        <taxon>Alphaproteobacteria</taxon>
        <taxon>Rhodospirillales</taxon>
        <taxon>Azospirillaceae</taxon>
        <taxon>Niveispirillum</taxon>
    </lineage>
</organism>
<dbReference type="GO" id="GO:0033228">
    <property type="term" value="P:cysteine export across plasma membrane"/>
    <property type="evidence" value="ECO:0007669"/>
    <property type="project" value="TreeGrafter"/>
</dbReference>
<accession>A0A2K9NLC6</accession>
<evidence type="ECO:0000256" key="5">
    <source>
        <dbReference type="ARBA" id="ARBA00023136"/>
    </source>
</evidence>
<dbReference type="PANTHER" id="PTHR30086:SF20">
    <property type="entry name" value="ARGININE EXPORTER PROTEIN ARGO-RELATED"/>
    <property type="match status" value="1"/>
</dbReference>
<dbReference type="EMBL" id="CP025614">
    <property type="protein sequence ID" value="AUN33874.1"/>
    <property type="molecule type" value="Genomic_DNA"/>
</dbReference>
<keyword evidence="2" id="KW-1003">Cell membrane</keyword>
<geneLocation type="plasmid" evidence="7 8">
    <name>unnamed2</name>
</geneLocation>
<comment type="subcellular location">
    <subcellularLocation>
        <location evidence="1">Cell membrane</location>
        <topology evidence="1">Multi-pass membrane protein</topology>
    </subcellularLocation>
</comment>
<evidence type="ECO:0000313" key="7">
    <source>
        <dbReference type="EMBL" id="AUN33874.1"/>
    </source>
</evidence>
<dbReference type="GO" id="GO:0005886">
    <property type="term" value="C:plasma membrane"/>
    <property type="evidence" value="ECO:0007669"/>
    <property type="project" value="UniProtKB-SubCell"/>
</dbReference>
<feature type="transmembrane region" description="Helical" evidence="6">
    <location>
        <begin position="69"/>
        <end position="89"/>
    </location>
</feature>
<keyword evidence="4 6" id="KW-1133">Transmembrane helix</keyword>
<feature type="transmembrane region" description="Helical" evidence="6">
    <location>
        <begin position="182"/>
        <end position="199"/>
    </location>
</feature>
<dbReference type="PANTHER" id="PTHR30086">
    <property type="entry name" value="ARGININE EXPORTER PROTEIN ARGO"/>
    <property type="match status" value="1"/>
</dbReference>
<keyword evidence="5 6" id="KW-0472">Membrane</keyword>
<evidence type="ECO:0000256" key="4">
    <source>
        <dbReference type="ARBA" id="ARBA00022989"/>
    </source>
</evidence>
<sequence length="200" mass="20128">MGSILGFLLAAVALLGSPGPAIAALVVVGRQCSTGHALRYFLALQAGLALAAGLSAVGLVALLQAFPALRVIMLVASTAYLIALAWSIASAPPSGGVGGDGQGAGAWRPWGAFILGVTNPKAYLAFASLFGSFILLDPAQGLGDGGLKWLLVVVVMIVVDIAWLLAGRALGRIEMAPRAERAMNIAMGLAILAACVAALV</sequence>
<dbReference type="KEGG" id="ncb:C0V82_25730"/>
<evidence type="ECO:0000256" key="6">
    <source>
        <dbReference type="SAM" id="Phobius"/>
    </source>
</evidence>
<evidence type="ECO:0000256" key="3">
    <source>
        <dbReference type="ARBA" id="ARBA00022692"/>
    </source>
</evidence>
<dbReference type="AlphaFoldDB" id="A0A2K9NLC6"/>
<reference evidence="7 8" key="1">
    <citation type="submission" date="2017-12" db="EMBL/GenBank/DDBJ databases">
        <title>Genomes of bacteria within cyanobacterial aggregates.</title>
        <authorList>
            <person name="Cai H."/>
        </authorList>
    </citation>
    <scope>NUCLEOTIDE SEQUENCE [LARGE SCALE GENOMIC DNA]</scope>
    <source>
        <strain evidence="7 8">TH16</strain>
        <plasmid evidence="7 8">unnamed2</plasmid>
    </source>
</reference>
<dbReference type="InterPro" id="IPR001123">
    <property type="entry name" value="LeuE-type"/>
</dbReference>
<keyword evidence="7" id="KW-0614">Plasmid</keyword>
<dbReference type="Pfam" id="PF01810">
    <property type="entry name" value="LysE"/>
    <property type="match status" value="1"/>
</dbReference>
<gene>
    <name evidence="7" type="ORF">C0V82_25730</name>
</gene>
<evidence type="ECO:0000256" key="1">
    <source>
        <dbReference type="ARBA" id="ARBA00004651"/>
    </source>
</evidence>
<dbReference type="Proteomes" id="UP000234752">
    <property type="component" value="Plasmid unnamed2"/>
</dbReference>
<name>A0A2K9NLC6_9PROT</name>
<protein>
    <submittedName>
        <fullName evidence="7">Threonine transporter</fullName>
    </submittedName>
</protein>
<keyword evidence="3 6" id="KW-0812">Transmembrane</keyword>
<proteinExistence type="predicted"/>
<keyword evidence="8" id="KW-1185">Reference proteome</keyword>
<dbReference type="GO" id="GO:0015171">
    <property type="term" value="F:amino acid transmembrane transporter activity"/>
    <property type="evidence" value="ECO:0007669"/>
    <property type="project" value="TreeGrafter"/>
</dbReference>
<evidence type="ECO:0000313" key="8">
    <source>
        <dbReference type="Proteomes" id="UP000234752"/>
    </source>
</evidence>